<accession>E6PDB1</accession>
<name>E6PDB1_9ZZZZ</name>
<dbReference type="EMBL" id="CABO01000039">
    <property type="protein sequence ID" value="CBI02587.1"/>
    <property type="molecule type" value="Genomic_DNA"/>
</dbReference>
<dbReference type="PANTHER" id="PTHR34610:SF4">
    <property type="entry name" value="SLL8027 PROTEIN"/>
    <property type="match status" value="1"/>
</dbReference>
<dbReference type="Pfam" id="PF13470">
    <property type="entry name" value="PIN_3"/>
    <property type="match status" value="1"/>
</dbReference>
<dbReference type="GO" id="GO:0046872">
    <property type="term" value="F:metal ion binding"/>
    <property type="evidence" value="ECO:0007669"/>
    <property type="project" value="UniProtKB-KW"/>
</dbReference>
<evidence type="ECO:0000256" key="1">
    <source>
        <dbReference type="ARBA" id="ARBA00022649"/>
    </source>
</evidence>
<dbReference type="GO" id="GO:0004540">
    <property type="term" value="F:RNA nuclease activity"/>
    <property type="evidence" value="ECO:0007669"/>
    <property type="project" value="InterPro"/>
</dbReference>
<dbReference type="SMART" id="SM00670">
    <property type="entry name" value="PINc"/>
    <property type="match status" value="1"/>
</dbReference>
<evidence type="ECO:0000313" key="7">
    <source>
        <dbReference type="EMBL" id="CBI02587.1"/>
    </source>
</evidence>
<protein>
    <recommendedName>
        <fullName evidence="5">PIN domain-containing protein</fullName>
    </recommendedName>
</protein>
<dbReference type="GO" id="GO:0016787">
    <property type="term" value="F:hydrolase activity"/>
    <property type="evidence" value="ECO:0007669"/>
    <property type="project" value="UniProtKB-KW"/>
</dbReference>
<keyword evidence="4" id="KW-0378">Hydrolase</keyword>
<proteinExistence type="inferred from homology"/>
<evidence type="ECO:0000256" key="4">
    <source>
        <dbReference type="ARBA" id="ARBA00022801"/>
    </source>
</evidence>
<dbReference type="EMBL" id="CABL01000001">
    <property type="protein sequence ID" value="CBH74463.1"/>
    <property type="molecule type" value="Genomic_DNA"/>
</dbReference>
<gene>
    <name evidence="6" type="ORF">CARN1_2350</name>
    <name evidence="8" type="ORF">CARN4_1311</name>
    <name evidence="7" type="ORF">CARN4_2435</name>
</gene>
<organism evidence="6">
    <name type="scientific">mine drainage metagenome</name>
    <dbReference type="NCBI Taxonomy" id="410659"/>
    <lineage>
        <taxon>unclassified sequences</taxon>
        <taxon>metagenomes</taxon>
        <taxon>ecological metagenomes</taxon>
    </lineage>
</organism>
<dbReference type="PANTHER" id="PTHR34610">
    <property type="entry name" value="SSL7007 PROTEIN"/>
    <property type="match status" value="1"/>
</dbReference>
<evidence type="ECO:0000256" key="2">
    <source>
        <dbReference type="ARBA" id="ARBA00022722"/>
    </source>
</evidence>
<keyword evidence="2" id="KW-0540">Nuclease</keyword>
<comment type="caution">
    <text evidence="6">The sequence shown here is derived from an EMBL/GenBank/DDBJ whole genome shotgun (WGS) entry which is preliminary data.</text>
</comment>
<evidence type="ECO:0000313" key="8">
    <source>
        <dbReference type="EMBL" id="CBI02969.1"/>
    </source>
</evidence>
<dbReference type="NCBIfam" id="TIGR00305">
    <property type="entry name" value="putative toxin-antitoxin system toxin component, PIN family"/>
    <property type="match status" value="1"/>
</dbReference>
<dbReference type="InterPro" id="IPR002716">
    <property type="entry name" value="PIN_dom"/>
</dbReference>
<dbReference type="EMBL" id="CABO01000046">
    <property type="protein sequence ID" value="CBI02969.1"/>
    <property type="molecule type" value="Genomic_DNA"/>
</dbReference>
<reference evidence="6" key="1">
    <citation type="submission" date="2009-10" db="EMBL/GenBank/DDBJ databases">
        <title>Diversity of trophic interactions inside an arsenic-rich microbial ecosystem.</title>
        <authorList>
            <person name="Bertin P.N."/>
            <person name="Heinrich-Salmeron A."/>
            <person name="Pelletier E."/>
            <person name="Goulhen-Chollet F."/>
            <person name="Arsene-Ploetze F."/>
            <person name="Gallien S."/>
            <person name="Calteau A."/>
            <person name="Vallenet D."/>
            <person name="Casiot C."/>
            <person name="Chane-Woon-Ming B."/>
            <person name="Giloteaux L."/>
            <person name="Barakat M."/>
            <person name="Bonnefoy V."/>
            <person name="Bruneel O."/>
            <person name="Chandler M."/>
            <person name="Cleiss J."/>
            <person name="Duran R."/>
            <person name="Elbaz-Poulichet F."/>
            <person name="Fonknechten N."/>
            <person name="Lauga B."/>
            <person name="Mornico D."/>
            <person name="Ortet P."/>
            <person name="Schaeffer C."/>
            <person name="Siguier P."/>
            <person name="Alexander Thil Smith A."/>
            <person name="Van Dorsselaer A."/>
            <person name="Weissenbach J."/>
            <person name="Medigue C."/>
            <person name="Le Paslier D."/>
        </authorList>
    </citation>
    <scope>NUCLEOTIDE SEQUENCE</scope>
</reference>
<dbReference type="SUPFAM" id="SSF88723">
    <property type="entry name" value="PIN domain-like"/>
    <property type="match status" value="1"/>
</dbReference>
<dbReference type="HAMAP" id="MF_00265">
    <property type="entry name" value="VapC_Nob1"/>
    <property type="match status" value="1"/>
</dbReference>
<keyword evidence="1" id="KW-1277">Toxin-antitoxin system</keyword>
<dbReference type="AlphaFoldDB" id="E6PDB1"/>
<evidence type="ECO:0000259" key="5">
    <source>
        <dbReference type="SMART" id="SM00670"/>
    </source>
</evidence>
<sequence length="154" mass="17173">MFPTQCDSRDAIARDRVKFKRVVFDTNVVLSALLFRSGSLAPLRRMWSSHACTPLVSAAMAEELLRALSYPKFRLNQHERDALLLEYLPHCEAVTVPSALPILPECRDANDRMVLALAVAANADALVTGDRDLLALDDRFVIPIIAPARFLKRS</sequence>
<evidence type="ECO:0000313" key="6">
    <source>
        <dbReference type="EMBL" id="CBH74463.1"/>
    </source>
</evidence>
<dbReference type="InterPro" id="IPR002850">
    <property type="entry name" value="PIN_toxin-like"/>
</dbReference>
<evidence type="ECO:0000256" key="3">
    <source>
        <dbReference type="ARBA" id="ARBA00022723"/>
    </source>
</evidence>
<feature type="domain" description="PIN" evidence="5">
    <location>
        <begin position="20"/>
        <end position="135"/>
    </location>
</feature>
<dbReference type="InterPro" id="IPR022907">
    <property type="entry name" value="VapC_family"/>
</dbReference>
<dbReference type="InterPro" id="IPR029060">
    <property type="entry name" value="PIN-like_dom_sf"/>
</dbReference>
<keyword evidence="3" id="KW-0479">Metal-binding</keyword>